<organism evidence="2 3">
    <name type="scientific">Pseudonocardia broussonetiae</name>
    <dbReference type="NCBI Taxonomy" id="2736640"/>
    <lineage>
        <taxon>Bacteria</taxon>
        <taxon>Bacillati</taxon>
        <taxon>Actinomycetota</taxon>
        <taxon>Actinomycetes</taxon>
        <taxon>Pseudonocardiales</taxon>
        <taxon>Pseudonocardiaceae</taxon>
        <taxon>Pseudonocardia</taxon>
    </lineage>
</organism>
<feature type="transmembrane region" description="Helical" evidence="1">
    <location>
        <begin position="42"/>
        <end position="64"/>
    </location>
</feature>
<keyword evidence="1" id="KW-0812">Transmembrane</keyword>
<evidence type="ECO:0008006" key="4">
    <source>
        <dbReference type="Google" id="ProtNLM"/>
    </source>
</evidence>
<dbReference type="AlphaFoldDB" id="A0A6M6JSR8"/>
<evidence type="ECO:0000256" key="1">
    <source>
        <dbReference type="SAM" id="Phobius"/>
    </source>
</evidence>
<dbReference type="KEGG" id="pbro:HOP40_06565"/>
<sequence>MVDAAAFLVVAAALVSAAVVLIRTRDGRRALPVLLDLLTAAGLIRLAGPPSWPVLATTAIVIVLRRLLTAGLRSASASAVRPPS</sequence>
<evidence type="ECO:0000313" key="3">
    <source>
        <dbReference type="Proteomes" id="UP000505377"/>
    </source>
</evidence>
<reference evidence="2 3" key="1">
    <citation type="submission" date="2020-05" db="EMBL/GenBank/DDBJ databases">
        <authorList>
            <person name="Mo P."/>
        </authorList>
    </citation>
    <scope>NUCLEOTIDE SEQUENCE [LARGE SCALE GENOMIC DNA]</scope>
    <source>
        <strain evidence="2 3">Gen01</strain>
    </source>
</reference>
<gene>
    <name evidence="2" type="ORF">HOP40_06565</name>
</gene>
<dbReference type="Proteomes" id="UP000505377">
    <property type="component" value="Chromosome"/>
</dbReference>
<accession>A0A6M6JSR8</accession>
<protein>
    <recommendedName>
        <fullName evidence="4">DUF1622 domain-containing protein</fullName>
    </recommendedName>
</protein>
<name>A0A6M6JSR8_9PSEU</name>
<keyword evidence="3" id="KW-1185">Reference proteome</keyword>
<evidence type="ECO:0000313" key="2">
    <source>
        <dbReference type="EMBL" id="QJY50440.1"/>
    </source>
</evidence>
<dbReference type="EMBL" id="CP053564">
    <property type="protein sequence ID" value="QJY50440.1"/>
    <property type="molecule type" value="Genomic_DNA"/>
</dbReference>
<keyword evidence="1" id="KW-0472">Membrane</keyword>
<proteinExistence type="predicted"/>
<keyword evidence="1" id="KW-1133">Transmembrane helix</keyword>